<sequence>MGWRNVGCVVKRVRRAHLFMFLFGFIRQWQNGSRRTAENPDSRCGALCSEQVSKCTVNG</sequence>
<proteinExistence type="predicted"/>
<protein>
    <submittedName>
        <fullName evidence="1 3">Uncharacterized protein</fullName>
    </submittedName>
</protein>
<accession>A0A2K1IP54</accession>
<dbReference type="Gramene" id="Pp3c22_20230V3.1">
    <property type="protein sequence ID" value="PAC:32903878.CDS.1"/>
    <property type="gene ID" value="Pp3c22_20230"/>
</dbReference>
<dbReference type="EMBL" id="ABEU02000022">
    <property type="protein sequence ID" value="PNR31047.1"/>
    <property type="molecule type" value="Genomic_DNA"/>
</dbReference>
<reference evidence="1 4" key="2">
    <citation type="journal article" date="2018" name="Plant J.">
        <title>The Physcomitrella patens chromosome-scale assembly reveals moss genome structure and evolution.</title>
        <authorList>
            <person name="Lang D."/>
            <person name="Ullrich K.K."/>
            <person name="Murat F."/>
            <person name="Fuchs J."/>
            <person name="Jenkins J."/>
            <person name="Haas F.B."/>
            <person name="Piednoel M."/>
            <person name="Gundlach H."/>
            <person name="Van Bel M."/>
            <person name="Meyberg R."/>
            <person name="Vives C."/>
            <person name="Morata J."/>
            <person name="Symeonidi A."/>
            <person name="Hiss M."/>
            <person name="Muchero W."/>
            <person name="Kamisugi Y."/>
            <person name="Saleh O."/>
            <person name="Blanc G."/>
            <person name="Decker E.L."/>
            <person name="van Gessel N."/>
            <person name="Grimwood J."/>
            <person name="Hayes R.D."/>
            <person name="Graham S.W."/>
            <person name="Gunter L.E."/>
            <person name="McDaniel S.F."/>
            <person name="Hoernstein S.N.W."/>
            <person name="Larsson A."/>
            <person name="Li F.W."/>
            <person name="Perroud P.F."/>
            <person name="Phillips J."/>
            <person name="Ranjan P."/>
            <person name="Rokshar D.S."/>
            <person name="Rothfels C.J."/>
            <person name="Schneider L."/>
            <person name="Shu S."/>
            <person name="Stevenson D.W."/>
            <person name="Thummler F."/>
            <person name="Tillich M."/>
            <person name="Villarreal Aguilar J.C."/>
            <person name="Widiez T."/>
            <person name="Wong G.K."/>
            <person name="Wymore A."/>
            <person name="Zhang Y."/>
            <person name="Zimmer A.D."/>
            <person name="Quatrano R.S."/>
            <person name="Mayer K.F.X."/>
            <person name="Goodstein D."/>
            <person name="Casacuberta J.M."/>
            <person name="Vandepoele K."/>
            <person name="Reski R."/>
            <person name="Cuming A.C."/>
            <person name="Tuskan G.A."/>
            <person name="Maumus F."/>
            <person name="Salse J."/>
            <person name="Schmutz J."/>
            <person name="Rensing S.A."/>
        </authorList>
    </citation>
    <scope>NUCLEOTIDE SEQUENCE [LARGE SCALE GENOMIC DNA]</scope>
    <source>
        <strain evidence="3 4">cv. Gransden 2004</strain>
    </source>
</reference>
<reference evidence="1 4" key="1">
    <citation type="journal article" date="2008" name="Science">
        <title>The Physcomitrella genome reveals evolutionary insights into the conquest of land by plants.</title>
        <authorList>
            <person name="Rensing S."/>
            <person name="Lang D."/>
            <person name="Zimmer A."/>
            <person name="Terry A."/>
            <person name="Salamov A."/>
            <person name="Shapiro H."/>
            <person name="Nishiyama T."/>
            <person name="Perroud P.-F."/>
            <person name="Lindquist E."/>
            <person name="Kamisugi Y."/>
            <person name="Tanahashi T."/>
            <person name="Sakakibara K."/>
            <person name="Fujita T."/>
            <person name="Oishi K."/>
            <person name="Shin-I T."/>
            <person name="Kuroki Y."/>
            <person name="Toyoda A."/>
            <person name="Suzuki Y."/>
            <person name="Hashimoto A."/>
            <person name="Yamaguchi K."/>
            <person name="Sugano A."/>
            <person name="Kohara Y."/>
            <person name="Fujiyama A."/>
            <person name="Anterola A."/>
            <person name="Aoki S."/>
            <person name="Ashton N."/>
            <person name="Barbazuk W.B."/>
            <person name="Barker E."/>
            <person name="Bennetzen J."/>
            <person name="Bezanilla M."/>
            <person name="Blankenship R."/>
            <person name="Cho S.H."/>
            <person name="Dutcher S."/>
            <person name="Estelle M."/>
            <person name="Fawcett J.A."/>
            <person name="Gundlach H."/>
            <person name="Hanada K."/>
            <person name="Heyl A."/>
            <person name="Hicks K.A."/>
            <person name="Hugh J."/>
            <person name="Lohr M."/>
            <person name="Mayer K."/>
            <person name="Melkozernov A."/>
            <person name="Murata T."/>
            <person name="Nelson D."/>
            <person name="Pils B."/>
            <person name="Prigge M."/>
            <person name="Reiss B."/>
            <person name="Renner T."/>
            <person name="Rombauts S."/>
            <person name="Rushton P."/>
            <person name="Sanderfoot A."/>
            <person name="Schween G."/>
            <person name="Shiu S.-H."/>
            <person name="Stueber K."/>
            <person name="Theodoulou F.L."/>
            <person name="Tu H."/>
            <person name="Van de Peer Y."/>
            <person name="Verrier P.J."/>
            <person name="Waters E."/>
            <person name="Wood A."/>
            <person name="Yang L."/>
            <person name="Cove D."/>
            <person name="Cuming A."/>
            <person name="Hasebe M."/>
            <person name="Lucas S."/>
            <person name="Mishler D.B."/>
            <person name="Reski R."/>
            <person name="Grigoriev I."/>
            <person name="Quatrano R.S."/>
            <person name="Boore J.L."/>
        </authorList>
    </citation>
    <scope>NUCLEOTIDE SEQUENCE [LARGE SCALE GENOMIC DNA]</scope>
    <source>
        <strain evidence="3 4">cv. Gransden 2004</strain>
    </source>
</reference>
<evidence type="ECO:0000313" key="3">
    <source>
        <dbReference type="EnsemblPlants" id="PAC:32903878.CDS.1"/>
    </source>
</evidence>
<dbReference type="EnsemblPlants" id="Pp3c22_20230V3.1">
    <property type="protein sequence ID" value="PAC:32903878.CDS.1"/>
    <property type="gene ID" value="Pp3c22_20230"/>
</dbReference>
<dbReference type="EnsemblPlants" id="Pp3c22_20130V3.1">
    <property type="protein sequence ID" value="PAC:32905174.CDS.1"/>
    <property type="gene ID" value="Pp3c22_20130"/>
</dbReference>
<dbReference type="EMBL" id="ABEU02000022">
    <property type="protein sequence ID" value="PNR31052.1"/>
    <property type="molecule type" value="Genomic_DNA"/>
</dbReference>
<dbReference type="EnsemblPlants" id="Pp3c22_20130V3.2">
    <property type="protein sequence ID" value="PAC:32905175.CDS.1"/>
    <property type="gene ID" value="Pp3c22_20130"/>
</dbReference>
<evidence type="ECO:0000313" key="2">
    <source>
        <dbReference type="EMBL" id="PNR31052.1"/>
    </source>
</evidence>
<dbReference type="AlphaFoldDB" id="A0A2K1IP54"/>
<keyword evidence="4" id="KW-1185">Reference proteome</keyword>
<name>A0A2K1IP54_PHYPA</name>
<dbReference type="Gramene" id="Pp3c22_20130V3.2">
    <property type="protein sequence ID" value="PAC:32905175.CDS.1"/>
    <property type="gene ID" value="Pp3c22_20130"/>
</dbReference>
<reference evidence="3" key="3">
    <citation type="submission" date="2020-12" db="UniProtKB">
        <authorList>
            <consortium name="EnsemblPlants"/>
        </authorList>
    </citation>
    <scope>IDENTIFICATION</scope>
</reference>
<dbReference type="Gramene" id="Pp3c22_20130V3.1">
    <property type="protein sequence ID" value="PAC:32905174.CDS.1"/>
    <property type="gene ID" value="Pp3c22_20130"/>
</dbReference>
<dbReference type="Gramene" id="Pp3c22_20230V3.2">
    <property type="protein sequence ID" value="PAC:32903879.CDS.1"/>
    <property type="gene ID" value="Pp3c22_20230"/>
</dbReference>
<gene>
    <name evidence="1" type="ORF">PHYPA_027363</name>
    <name evidence="2" type="ORF">PHYPA_027368</name>
</gene>
<evidence type="ECO:0000313" key="4">
    <source>
        <dbReference type="Proteomes" id="UP000006727"/>
    </source>
</evidence>
<evidence type="ECO:0000313" key="1">
    <source>
        <dbReference type="EMBL" id="PNR31047.1"/>
    </source>
</evidence>
<dbReference type="EnsemblPlants" id="Pp3c22_20230V3.2">
    <property type="protein sequence ID" value="PAC:32903879.CDS.1"/>
    <property type="gene ID" value="Pp3c22_20230"/>
</dbReference>
<organism evidence="1">
    <name type="scientific">Physcomitrium patens</name>
    <name type="common">Spreading-leaved earth moss</name>
    <name type="synonym">Physcomitrella patens</name>
    <dbReference type="NCBI Taxonomy" id="3218"/>
    <lineage>
        <taxon>Eukaryota</taxon>
        <taxon>Viridiplantae</taxon>
        <taxon>Streptophyta</taxon>
        <taxon>Embryophyta</taxon>
        <taxon>Bryophyta</taxon>
        <taxon>Bryophytina</taxon>
        <taxon>Bryopsida</taxon>
        <taxon>Funariidae</taxon>
        <taxon>Funariales</taxon>
        <taxon>Funariaceae</taxon>
        <taxon>Physcomitrium</taxon>
    </lineage>
</organism>
<dbReference type="InParanoid" id="A0A2K1IP54"/>
<dbReference type="Proteomes" id="UP000006727">
    <property type="component" value="Chromosome 22"/>
</dbReference>